<dbReference type="Proteomes" id="UP001246244">
    <property type="component" value="Unassembled WGS sequence"/>
</dbReference>
<evidence type="ECO:0000313" key="2">
    <source>
        <dbReference type="Proteomes" id="UP001246244"/>
    </source>
</evidence>
<name>A0ABU2D1Q9_9EURY</name>
<proteinExistence type="predicted"/>
<reference evidence="2" key="1">
    <citation type="submission" date="2023-07" db="EMBL/GenBank/DDBJ databases">
        <title>Whole-genome sequencing of a new Methanosarcina sp. Z-7115.</title>
        <authorList>
            <person name="Zhilina T.N."/>
            <person name="Merkel A.Y."/>
        </authorList>
    </citation>
    <scope>NUCLEOTIDE SEQUENCE [LARGE SCALE GENOMIC DNA]</scope>
    <source>
        <strain evidence="2">Z-7115</strain>
    </source>
</reference>
<protein>
    <recommendedName>
        <fullName evidence="3">Sensory transduction histidine kinase</fullName>
    </recommendedName>
</protein>
<sequence length="188" mass="22139">MKTHRISTTISQKHWELLKKHTEEFETQQKVLEIALESLEKSSKQSPALTEEERIWLTQRSMKTICSILKDSLKILLETVNIEMFNEYLNKYKPLEYMMEYYFQKPLKEISLKELLDGIVITAGMSNWFDTIDNTDDDDHYTLLITHSLGLNNSKLNRMVIEDSLETYGVKVESTISEKTIFMKVYKN</sequence>
<keyword evidence="2" id="KW-1185">Reference proteome</keyword>
<organism evidence="1 2">
    <name type="scientific">Methanosarcina baikalica</name>
    <dbReference type="NCBI Taxonomy" id="3073890"/>
    <lineage>
        <taxon>Archaea</taxon>
        <taxon>Methanobacteriati</taxon>
        <taxon>Methanobacteriota</taxon>
        <taxon>Stenosarchaea group</taxon>
        <taxon>Methanomicrobia</taxon>
        <taxon>Methanosarcinales</taxon>
        <taxon>Methanosarcinaceae</taxon>
        <taxon>Methanosarcina</taxon>
    </lineage>
</organism>
<accession>A0ABU2D1Q9</accession>
<evidence type="ECO:0008006" key="3">
    <source>
        <dbReference type="Google" id="ProtNLM"/>
    </source>
</evidence>
<gene>
    <name evidence="1" type="ORF">RG963_09075</name>
</gene>
<dbReference type="RefSeq" id="WP_310575945.1">
    <property type="nucleotide sequence ID" value="NZ_JAVKPK010000031.1"/>
</dbReference>
<comment type="caution">
    <text evidence="1">The sequence shown here is derived from an EMBL/GenBank/DDBJ whole genome shotgun (WGS) entry which is preliminary data.</text>
</comment>
<evidence type="ECO:0000313" key="1">
    <source>
        <dbReference type="EMBL" id="MDR7665920.1"/>
    </source>
</evidence>
<dbReference type="EMBL" id="JAVKPK010000031">
    <property type="protein sequence ID" value="MDR7665920.1"/>
    <property type="molecule type" value="Genomic_DNA"/>
</dbReference>